<dbReference type="RefSeq" id="WP_068513815.1">
    <property type="nucleotide sequence ID" value="NZ_AP014945.1"/>
</dbReference>
<reference evidence="1 2" key="1">
    <citation type="journal article" date="2016" name="Int. J. Syst. Evol. Microbiol.">
        <title>Caldimicrobium thiodismutans sp. nov., a sulfur-disproportionating bacterium isolated from a hot spring, and emended description of the genus Caldimicrobium.</title>
        <authorList>
            <person name="Kojima H."/>
            <person name="Umezawa K."/>
            <person name="Fukui M."/>
        </authorList>
    </citation>
    <scope>NUCLEOTIDE SEQUENCE [LARGE SCALE GENOMIC DNA]</scope>
    <source>
        <strain evidence="1 2">TF1</strain>
    </source>
</reference>
<evidence type="ECO:0000313" key="2">
    <source>
        <dbReference type="Proteomes" id="UP000068196"/>
    </source>
</evidence>
<keyword evidence="2" id="KW-1185">Reference proteome</keyword>
<sequence>MKVIFDPDIPEDLKEDLLKTIEEQQIGDRCKSCGADTLYVALIDKVLDVKCYECGESYLEIELSEE</sequence>
<accession>A0A0U5AX92</accession>
<dbReference type="Proteomes" id="UP000068196">
    <property type="component" value="Chromosome"/>
</dbReference>
<organism evidence="1 2">
    <name type="scientific">Caldimicrobium thiodismutans</name>
    <dbReference type="NCBI Taxonomy" id="1653476"/>
    <lineage>
        <taxon>Bacteria</taxon>
        <taxon>Pseudomonadati</taxon>
        <taxon>Thermodesulfobacteriota</taxon>
        <taxon>Thermodesulfobacteria</taxon>
        <taxon>Thermodesulfobacteriales</taxon>
        <taxon>Thermodesulfobacteriaceae</taxon>
        <taxon>Caldimicrobium</taxon>
    </lineage>
</organism>
<dbReference type="OrthoDB" id="9800021at2"/>
<dbReference type="EMBL" id="AP014945">
    <property type="protein sequence ID" value="BAU23246.1"/>
    <property type="molecule type" value="Genomic_DNA"/>
</dbReference>
<name>A0A0U5AX92_9BACT</name>
<dbReference type="KEGG" id="cthi:THC_0860"/>
<gene>
    <name evidence="1" type="ORF">THC_0860</name>
</gene>
<dbReference type="STRING" id="1653476.THC_0860"/>
<protein>
    <submittedName>
        <fullName evidence="1">Uncharacterized protein</fullName>
    </submittedName>
</protein>
<reference evidence="2" key="2">
    <citation type="journal article" date="2016" name="Int. J. Syst. Evol. Microbiol.">
        <title>Caldimicrobium thiodismutans sp. nov., a sulfur-disproportionating bacterium isolated from a hot spring.</title>
        <authorList>
            <person name="Kojima H."/>
            <person name="Umezawa K."/>
            <person name="Fukui M."/>
        </authorList>
    </citation>
    <scope>NUCLEOTIDE SEQUENCE [LARGE SCALE GENOMIC DNA]</scope>
    <source>
        <strain evidence="2">TF1</strain>
    </source>
</reference>
<dbReference type="AlphaFoldDB" id="A0A0U5AX92"/>
<proteinExistence type="predicted"/>
<evidence type="ECO:0000313" key="1">
    <source>
        <dbReference type="EMBL" id="BAU23246.1"/>
    </source>
</evidence>